<evidence type="ECO:0000313" key="2">
    <source>
        <dbReference type="EMBL" id="QJH99574.1"/>
    </source>
</evidence>
<dbReference type="EMBL" id="MT144797">
    <property type="protein sequence ID" value="QJH99574.1"/>
    <property type="molecule type" value="Genomic_DNA"/>
</dbReference>
<reference evidence="1" key="1">
    <citation type="submission" date="2020-03" db="EMBL/GenBank/DDBJ databases">
        <title>The deep terrestrial virosphere.</title>
        <authorList>
            <person name="Holmfeldt K."/>
            <person name="Nilsson E."/>
            <person name="Simone D."/>
            <person name="Lopez-Fernandez M."/>
            <person name="Wu X."/>
            <person name="de Brujin I."/>
            <person name="Lundin D."/>
            <person name="Andersson A."/>
            <person name="Bertilsson S."/>
            <person name="Dopson M."/>
        </authorList>
    </citation>
    <scope>NUCLEOTIDE SEQUENCE</scope>
    <source>
        <strain evidence="1">TM448A03825</strain>
        <strain evidence="2">TM448B01620</strain>
    </source>
</reference>
<sequence>MNREFSTGGTFHLGNFNYEELEVTIAYNQRDPEECSVVSASIVKKIAEGHGNDAYAWFHASDYVIDIINNNNGGLITELSMQDSAERAAKEF</sequence>
<protein>
    <submittedName>
        <fullName evidence="1">Uncharacterized protein</fullName>
    </submittedName>
</protein>
<accession>A0A6H2A1S6</accession>
<proteinExistence type="predicted"/>
<gene>
    <name evidence="1" type="ORF">TM448A03825_0003</name>
    <name evidence="2" type="ORF">TM448B01620_0016</name>
</gene>
<name>A0A6H2A1S6_9ZZZZ</name>
<organism evidence="1">
    <name type="scientific">viral metagenome</name>
    <dbReference type="NCBI Taxonomy" id="1070528"/>
    <lineage>
        <taxon>unclassified sequences</taxon>
        <taxon>metagenomes</taxon>
        <taxon>organismal metagenomes</taxon>
    </lineage>
</organism>
<evidence type="ECO:0000313" key="1">
    <source>
        <dbReference type="EMBL" id="QJA53718.1"/>
    </source>
</evidence>
<dbReference type="EMBL" id="MT144445">
    <property type="protein sequence ID" value="QJA53718.1"/>
    <property type="molecule type" value="Genomic_DNA"/>
</dbReference>
<dbReference type="AlphaFoldDB" id="A0A6H2A1S6"/>